<organism evidence="1 2">
    <name type="scientific">Ottowia thiooxydans</name>
    <dbReference type="NCBI Taxonomy" id="219182"/>
    <lineage>
        <taxon>Bacteria</taxon>
        <taxon>Pseudomonadati</taxon>
        <taxon>Pseudomonadota</taxon>
        <taxon>Betaproteobacteria</taxon>
        <taxon>Burkholderiales</taxon>
        <taxon>Comamonadaceae</taxon>
        <taxon>Ottowia</taxon>
    </lineage>
</organism>
<protein>
    <recommendedName>
        <fullName evidence="3">Alpha/beta hydrolase</fullName>
    </recommendedName>
</protein>
<dbReference type="Proteomes" id="UP001549320">
    <property type="component" value="Unassembled WGS sequence"/>
</dbReference>
<evidence type="ECO:0000313" key="1">
    <source>
        <dbReference type="EMBL" id="MET4579665.1"/>
    </source>
</evidence>
<evidence type="ECO:0008006" key="3">
    <source>
        <dbReference type="Google" id="ProtNLM"/>
    </source>
</evidence>
<comment type="caution">
    <text evidence="1">The sequence shown here is derived from an EMBL/GenBank/DDBJ whole genome shotgun (WGS) entry which is preliminary data.</text>
</comment>
<gene>
    <name evidence="1" type="ORF">ABIE13_004802</name>
</gene>
<reference evidence="1 2" key="1">
    <citation type="submission" date="2024-06" db="EMBL/GenBank/DDBJ databases">
        <title>Sorghum-associated microbial communities from plants grown in Nebraska, USA.</title>
        <authorList>
            <person name="Schachtman D."/>
        </authorList>
    </citation>
    <scope>NUCLEOTIDE SEQUENCE [LARGE SCALE GENOMIC DNA]</scope>
    <source>
        <strain evidence="1 2">2709</strain>
    </source>
</reference>
<sequence>MGMMEQTRTPDQFFHGRILEMARAIHSGKISAEPVKTWVSLDMDSAAKLIKHFSSTRDRGVMSRTGSDGHTGLKLFLGKAGLLGGIKRSAARFSVGLVALVLTGCAPVQTASMSDDLQLIARAKQGHVRDLRGEYRHALCPRLTGERACEDVLLRLPGEPVARHHAASNAASLAARYRIAFVPGLFSDCAEKWLVPFADVADELSAAGFEVNLLRVQGRAGTEQNATQLAGEIAALPHDGKHLIVFAYSKGLPDVFDLLVRHPPARQRVAAVVSYAGAARGSPLADELRDIYDAFVTRLPIGGCAVGNGAELEALRPGVRHAWWTTHHQKLRDTRIPFFSLVGAPLPEKVSPLLRLNHSRLAERDVNNDSQLLADDAVVPGSALLGYINADHWVMAMPLAKQVPALAALFHDDLPRGALVGAAIEVVDSALRTAPHSLSPP</sequence>
<dbReference type="InterPro" id="IPR029058">
    <property type="entry name" value="AB_hydrolase_fold"/>
</dbReference>
<name>A0ABV2QF72_9BURK</name>
<dbReference type="Gene3D" id="3.40.50.1820">
    <property type="entry name" value="alpha/beta hydrolase"/>
    <property type="match status" value="1"/>
</dbReference>
<proteinExistence type="predicted"/>
<dbReference type="EMBL" id="JBEPSH010000011">
    <property type="protein sequence ID" value="MET4579665.1"/>
    <property type="molecule type" value="Genomic_DNA"/>
</dbReference>
<dbReference type="SUPFAM" id="SSF53474">
    <property type="entry name" value="alpha/beta-Hydrolases"/>
    <property type="match status" value="1"/>
</dbReference>
<accession>A0ABV2QF72</accession>
<keyword evidence="2" id="KW-1185">Reference proteome</keyword>
<evidence type="ECO:0000313" key="2">
    <source>
        <dbReference type="Proteomes" id="UP001549320"/>
    </source>
</evidence>